<evidence type="ECO:0000313" key="3">
    <source>
        <dbReference type="Proteomes" id="UP000038040"/>
    </source>
</evidence>
<evidence type="ECO:0000259" key="1">
    <source>
        <dbReference type="Pfam" id="PF25082"/>
    </source>
</evidence>
<dbReference type="Proteomes" id="UP000274756">
    <property type="component" value="Unassembled WGS sequence"/>
</dbReference>
<protein>
    <submittedName>
        <fullName evidence="5">MuF_C domain-containing protein</fullName>
    </submittedName>
</protein>
<evidence type="ECO:0000313" key="4">
    <source>
        <dbReference type="Proteomes" id="UP000274756"/>
    </source>
</evidence>
<gene>
    <name evidence="2" type="ORF">DME_LOCUS10329</name>
</gene>
<dbReference type="AlphaFoldDB" id="A0A0N4UKJ8"/>
<dbReference type="InterPro" id="IPR055349">
    <property type="entry name" value="GH2_GIPC"/>
</dbReference>
<dbReference type="PANTHER" id="PTHR12259">
    <property type="entry name" value="RGS-GAIP INTERACTING PROTEIN GIPC"/>
    <property type="match status" value="1"/>
</dbReference>
<dbReference type="EMBL" id="UYYG01001211">
    <property type="protein sequence ID" value="VDN60356.1"/>
    <property type="molecule type" value="Genomic_DNA"/>
</dbReference>
<reference evidence="2 4" key="2">
    <citation type="submission" date="2018-11" db="EMBL/GenBank/DDBJ databases">
        <authorList>
            <consortium name="Pathogen Informatics"/>
        </authorList>
    </citation>
    <scope>NUCLEOTIDE SEQUENCE [LARGE SCALE GENOMIC DNA]</scope>
</reference>
<dbReference type="PANTHER" id="PTHR12259:SF1">
    <property type="entry name" value="GH21964P"/>
    <property type="match status" value="1"/>
</dbReference>
<dbReference type="Pfam" id="PF25082">
    <property type="entry name" value="GIPC1_GH2"/>
    <property type="match status" value="1"/>
</dbReference>
<dbReference type="InterPro" id="IPR017379">
    <property type="entry name" value="GIPC1/2/3"/>
</dbReference>
<feature type="domain" description="GIPC GH2" evidence="1">
    <location>
        <begin position="200"/>
        <end position="271"/>
    </location>
</feature>
<keyword evidence="4" id="KW-1185">Reference proteome</keyword>
<dbReference type="STRING" id="318479.A0A0N4UKJ8"/>
<dbReference type="OrthoDB" id="6509831at2759"/>
<name>A0A0N4UKJ8_DRAME</name>
<accession>A0A0N4UKJ8</accession>
<dbReference type="WBParaSite" id="DME_0000826801-mRNA-1">
    <property type="protein sequence ID" value="DME_0000826801-mRNA-1"/>
    <property type="gene ID" value="DME_0000826801"/>
</dbReference>
<dbReference type="Proteomes" id="UP000038040">
    <property type="component" value="Unplaced"/>
</dbReference>
<proteinExistence type="predicted"/>
<evidence type="ECO:0000313" key="2">
    <source>
        <dbReference type="EMBL" id="VDN60356.1"/>
    </source>
</evidence>
<organism evidence="3 5">
    <name type="scientific">Dracunculus medinensis</name>
    <name type="common">Guinea worm</name>
    <dbReference type="NCBI Taxonomy" id="318479"/>
    <lineage>
        <taxon>Eukaryota</taxon>
        <taxon>Metazoa</taxon>
        <taxon>Ecdysozoa</taxon>
        <taxon>Nematoda</taxon>
        <taxon>Chromadorea</taxon>
        <taxon>Rhabditida</taxon>
        <taxon>Spirurina</taxon>
        <taxon>Dracunculoidea</taxon>
        <taxon>Dracunculidae</taxon>
        <taxon>Dracunculus</taxon>
    </lineage>
</organism>
<sequence length="285" mass="32291">MIETISAKRSKSEPTLKIEISEKIMELPLEERKFKNGWSSKPFERNNTIKETSTSDAKIDQNGLTLRCALAHAIGLTCNITGFNNLPELYRKLVELFGRLEAGNFVGLTVADNGVDKVFVKRIKNPSISLNVRPQIKSNSHMVMLIAITDNTINKRIVYCSSTRITMLLVEPKRANDSADKPTLPNNQKLYLEATRIQKNEPDAIVVEHINMIFDSSMSFRDDQEFAQKTGQFGSKCANFTETKSHLHESNKGNSQFADELISNIWAVINDWRRNRLSNLSKTNQ</sequence>
<reference evidence="5" key="1">
    <citation type="submission" date="2017-02" db="UniProtKB">
        <authorList>
            <consortium name="WormBaseParasite"/>
        </authorList>
    </citation>
    <scope>IDENTIFICATION</scope>
</reference>
<evidence type="ECO:0000313" key="5">
    <source>
        <dbReference type="WBParaSite" id="DME_0000826801-mRNA-1"/>
    </source>
</evidence>